<evidence type="ECO:0000313" key="2">
    <source>
        <dbReference type="EMBL" id="QNE35375.1"/>
    </source>
</evidence>
<dbReference type="PANTHER" id="PTHR43267:SF1">
    <property type="entry name" value="TRNA THREONYLCARBAMOYLADENOSINE DEHYDRATASE"/>
    <property type="match status" value="1"/>
</dbReference>
<name>A0A7G6YA60_9MICO</name>
<dbReference type="EMBL" id="CP043641">
    <property type="protein sequence ID" value="QNE35375.1"/>
    <property type="molecule type" value="Genomic_DNA"/>
</dbReference>
<dbReference type="InterPro" id="IPR035985">
    <property type="entry name" value="Ubiquitin-activating_enz"/>
</dbReference>
<dbReference type="GO" id="GO:0061503">
    <property type="term" value="F:tRNA threonylcarbamoyladenosine dehydratase"/>
    <property type="evidence" value="ECO:0007669"/>
    <property type="project" value="TreeGrafter"/>
</dbReference>
<dbReference type="SUPFAM" id="SSF69572">
    <property type="entry name" value="Activating enzymes of the ubiquitin-like proteins"/>
    <property type="match status" value="1"/>
</dbReference>
<dbReference type="Pfam" id="PF00899">
    <property type="entry name" value="ThiF"/>
    <property type="match status" value="1"/>
</dbReference>
<evidence type="ECO:0000313" key="3">
    <source>
        <dbReference type="Proteomes" id="UP000515511"/>
    </source>
</evidence>
<feature type="domain" description="THIF-type NAD/FAD binding fold" evidence="1">
    <location>
        <begin position="190"/>
        <end position="457"/>
    </location>
</feature>
<evidence type="ECO:0000259" key="1">
    <source>
        <dbReference type="Pfam" id="PF00899"/>
    </source>
</evidence>
<dbReference type="KEGG" id="lse:F1C12_09695"/>
<keyword evidence="2" id="KW-0808">Transferase</keyword>
<gene>
    <name evidence="2" type="ORF">F1C12_09695</name>
</gene>
<keyword evidence="2" id="KW-0548">Nucleotidyltransferase</keyword>
<dbReference type="PANTHER" id="PTHR43267">
    <property type="entry name" value="TRNA THREONYLCARBAMOYLADENOSINE DEHYDRATASE"/>
    <property type="match status" value="1"/>
</dbReference>
<dbReference type="Gene3D" id="3.40.50.720">
    <property type="entry name" value="NAD(P)-binding Rossmann-like Domain"/>
    <property type="match status" value="1"/>
</dbReference>
<protein>
    <submittedName>
        <fullName evidence="2">ThiF family adenylyltransferase</fullName>
    </submittedName>
</protein>
<dbReference type="AlphaFoldDB" id="A0A7G6YA60"/>
<dbReference type="InterPro" id="IPR000594">
    <property type="entry name" value="ThiF_NAD_FAD-bd"/>
</dbReference>
<dbReference type="GO" id="GO:0016779">
    <property type="term" value="F:nucleotidyltransferase activity"/>
    <property type="evidence" value="ECO:0007669"/>
    <property type="project" value="UniProtKB-KW"/>
</dbReference>
<sequence>MEQRSREAPESAAMAGDTMSWTVTITGEHWEQLHGHLFPGDNDEHGAVLRCGLAGTRLLVREVIPAIDSRDYVSGTRSYRQLKADFVTEQALRFADDHSIYLAVHNHGGRDRVGFSDTDMASHERSYPAILQLTGAPAVGALVFADNAVAGDIWTTDGRRHPIEKLTVTGPDRRELRPQPEESIAAAQAYHRQALMFGDAGQDILRRQRIAIIGLGGAGSLINEMVARLGVGNLLLVDPDRLETSNLSRIVGARRFDAHPWLTDSRRPGWVRRIGERLATPKVRVAKRVAKQAARGAQVDTVLGSVEDPGVWKQLLECNHIFLAADSHTARLIVNAIAHQYLIPVTQIGAKASIDRGKGDVNAVFSVIRLVEPGATCLRCNGLITPSKLTEEATPAAERKRQRYVDDEDVHAPSVISLNAVAASIAVNEWLLRTVGLAKRSIIPDWVTVDALNGEYDLDGTRKDRDCPWCGPARFGRGDTVTLPVKIR</sequence>
<reference evidence="3" key="1">
    <citation type="submission" date="2019-09" db="EMBL/GenBank/DDBJ databases">
        <title>Antimicrobial potential of Antarctic Bacteria.</title>
        <authorList>
            <person name="Benaud N."/>
            <person name="Edwards R.J."/>
            <person name="Ferrari B.C."/>
        </authorList>
    </citation>
    <scope>NUCLEOTIDE SEQUENCE [LARGE SCALE GENOMIC DNA]</scope>
    <source>
        <strain evidence="3">INR9</strain>
    </source>
</reference>
<accession>A0A7G6YA60</accession>
<dbReference type="Proteomes" id="UP000515511">
    <property type="component" value="Chromosome"/>
</dbReference>
<dbReference type="GO" id="GO:0008641">
    <property type="term" value="F:ubiquitin-like modifier activating enzyme activity"/>
    <property type="evidence" value="ECO:0007669"/>
    <property type="project" value="InterPro"/>
</dbReference>
<proteinExistence type="predicted"/>
<dbReference type="InterPro" id="IPR045886">
    <property type="entry name" value="ThiF/MoeB/HesA"/>
</dbReference>
<organism evidence="2 3">
    <name type="scientific">Leifsonia shinshuensis</name>
    <dbReference type="NCBI Taxonomy" id="150026"/>
    <lineage>
        <taxon>Bacteria</taxon>
        <taxon>Bacillati</taxon>
        <taxon>Actinomycetota</taxon>
        <taxon>Actinomycetes</taxon>
        <taxon>Micrococcales</taxon>
        <taxon>Microbacteriaceae</taxon>
        <taxon>Leifsonia</taxon>
    </lineage>
</organism>
<dbReference type="GO" id="GO:0061504">
    <property type="term" value="P:cyclic threonylcarbamoyladenosine biosynthetic process"/>
    <property type="evidence" value="ECO:0007669"/>
    <property type="project" value="TreeGrafter"/>
</dbReference>